<evidence type="ECO:0000313" key="2">
    <source>
        <dbReference type="Proteomes" id="UP000824115"/>
    </source>
</evidence>
<gene>
    <name evidence="1" type="ORF">IAC04_04675</name>
</gene>
<dbReference type="Proteomes" id="UP000824115">
    <property type="component" value="Unassembled WGS sequence"/>
</dbReference>
<accession>A0A9D2GR89</accession>
<protein>
    <submittedName>
        <fullName evidence="1">Uncharacterized protein</fullName>
    </submittedName>
</protein>
<dbReference type="EMBL" id="DXAW01000086">
    <property type="protein sequence ID" value="HIZ85765.1"/>
    <property type="molecule type" value="Genomic_DNA"/>
</dbReference>
<dbReference type="AlphaFoldDB" id="A0A9D2GR89"/>
<organism evidence="1 2">
    <name type="scientific">Candidatus Coprenecus stercoravium</name>
    <dbReference type="NCBI Taxonomy" id="2840735"/>
    <lineage>
        <taxon>Bacteria</taxon>
        <taxon>Pseudomonadati</taxon>
        <taxon>Bacteroidota</taxon>
        <taxon>Bacteroidia</taxon>
        <taxon>Bacteroidales</taxon>
        <taxon>Rikenellaceae</taxon>
        <taxon>Rikenellaceae incertae sedis</taxon>
        <taxon>Candidatus Coprenecus</taxon>
    </lineage>
</organism>
<proteinExistence type="predicted"/>
<sequence>MSSAALDMADELLVSDRLLSVIASIRDDMRSDDSDSFIRRMLFPNDITPFYARELSNSYGWTLMFKMRGIDWI</sequence>
<name>A0A9D2GR89_9BACT</name>
<reference evidence="1" key="1">
    <citation type="journal article" date="2021" name="PeerJ">
        <title>Extensive microbial diversity within the chicken gut microbiome revealed by metagenomics and culture.</title>
        <authorList>
            <person name="Gilroy R."/>
            <person name="Ravi A."/>
            <person name="Getino M."/>
            <person name="Pursley I."/>
            <person name="Horton D.L."/>
            <person name="Alikhan N.F."/>
            <person name="Baker D."/>
            <person name="Gharbi K."/>
            <person name="Hall N."/>
            <person name="Watson M."/>
            <person name="Adriaenssens E.M."/>
            <person name="Foster-Nyarko E."/>
            <person name="Jarju S."/>
            <person name="Secka A."/>
            <person name="Antonio M."/>
            <person name="Oren A."/>
            <person name="Chaudhuri R.R."/>
            <person name="La Ragione R."/>
            <person name="Hildebrand F."/>
            <person name="Pallen M.J."/>
        </authorList>
    </citation>
    <scope>NUCLEOTIDE SEQUENCE</scope>
    <source>
        <strain evidence="1">Gambia16-554</strain>
    </source>
</reference>
<comment type="caution">
    <text evidence="1">The sequence shown here is derived from an EMBL/GenBank/DDBJ whole genome shotgun (WGS) entry which is preliminary data.</text>
</comment>
<evidence type="ECO:0000313" key="1">
    <source>
        <dbReference type="EMBL" id="HIZ85765.1"/>
    </source>
</evidence>
<reference evidence="1" key="2">
    <citation type="submission" date="2021-04" db="EMBL/GenBank/DDBJ databases">
        <authorList>
            <person name="Gilroy R."/>
        </authorList>
    </citation>
    <scope>NUCLEOTIDE SEQUENCE</scope>
    <source>
        <strain evidence="1">Gambia16-554</strain>
    </source>
</reference>